<dbReference type="InterPro" id="IPR002525">
    <property type="entry name" value="Transp_IS110-like_N"/>
</dbReference>
<evidence type="ECO:0000313" key="4">
    <source>
        <dbReference type="Proteomes" id="UP001603978"/>
    </source>
</evidence>
<protein>
    <submittedName>
        <fullName evidence="3">IS110 family transposase</fullName>
    </submittedName>
</protein>
<dbReference type="RefSeq" id="WP_393178017.1">
    <property type="nucleotide sequence ID" value="NZ_JBICRM010000111.1"/>
</dbReference>
<comment type="caution">
    <text evidence="3">The sequence shown here is derived from an EMBL/GenBank/DDBJ whole genome shotgun (WGS) entry which is preliminary data.</text>
</comment>
<dbReference type="EMBL" id="JBICRM010000111">
    <property type="protein sequence ID" value="MFG1711340.1"/>
    <property type="molecule type" value="Genomic_DNA"/>
</dbReference>
<dbReference type="PANTHER" id="PTHR33055:SF3">
    <property type="entry name" value="PUTATIVE TRANSPOSASE FOR IS117-RELATED"/>
    <property type="match status" value="1"/>
</dbReference>
<dbReference type="Pfam" id="PF02371">
    <property type="entry name" value="Transposase_20"/>
    <property type="match status" value="1"/>
</dbReference>
<dbReference type="NCBIfam" id="NF033542">
    <property type="entry name" value="transpos_IS110"/>
    <property type="match status" value="1"/>
</dbReference>
<dbReference type="Pfam" id="PF01548">
    <property type="entry name" value="DEDD_Tnp_IS110"/>
    <property type="match status" value="1"/>
</dbReference>
<name>A0ABW7AV96_9ACTN</name>
<feature type="domain" description="Transposase IS116/IS110/IS902 C-terminal" evidence="2">
    <location>
        <begin position="227"/>
        <end position="300"/>
    </location>
</feature>
<sequence length="368" mass="40730">MKSLALSPGPIHLGMDTSKDAIVVGILRPGEEIPVVDRIFNDEPSIRRLIGRFPDRSALRTCYEAGPGGYELYRLLISMKVACDVVAPALVPKGAADRVKTDRRDAMRLARLHRAGELTPIRVPSPAEEAVRDLVRARADLLADRKRAKQRITSLLMRHGRIWRQGVKWTAVHRQWVNAQRFDEPALSSTYQHYLAALQAREAELAALEKVLLPWAVREPLAGAVHRLIAYRGIAELTALTLASEVVDWRRFPSARAFMGFTGLTPSEYSSGERSRRGHITKAGPAEVRTALTEAAWAYQFRPAIGAPLRRRQAGAAPATVARAWSAQQRLCAKFRQMTGPGKRPSPVAVTAVARELAGFVWAEMTSE</sequence>
<dbReference type="InterPro" id="IPR003346">
    <property type="entry name" value="Transposase_20"/>
</dbReference>
<dbReference type="Proteomes" id="UP001603978">
    <property type="component" value="Unassembled WGS sequence"/>
</dbReference>
<gene>
    <name evidence="3" type="ORF">ACFLIM_50160</name>
</gene>
<feature type="domain" description="Transposase IS110-like N-terminal" evidence="1">
    <location>
        <begin position="13"/>
        <end position="157"/>
    </location>
</feature>
<dbReference type="PANTHER" id="PTHR33055">
    <property type="entry name" value="TRANSPOSASE FOR INSERTION SEQUENCE ELEMENT IS1111A"/>
    <property type="match status" value="1"/>
</dbReference>
<evidence type="ECO:0000259" key="2">
    <source>
        <dbReference type="Pfam" id="PF02371"/>
    </source>
</evidence>
<keyword evidence="4" id="KW-1185">Reference proteome</keyword>
<dbReference type="InterPro" id="IPR047650">
    <property type="entry name" value="Transpos_IS110"/>
</dbReference>
<evidence type="ECO:0000313" key="3">
    <source>
        <dbReference type="EMBL" id="MFG1711340.1"/>
    </source>
</evidence>
<proteinExistence type="predicted"/>
<organism evidence="3 4">
    <name type="scientific">Nonomuraea marmarensis</name>
    <dbReference type="NCBI Taxonomy" id="3351344"/>
    <lineage>
        <taxon>Bacteria</taxon>
        <taxon>Bacillati</taxon>
        <taxon>Actinomycetota</taxon>
        <taxon>Actinomycetes</taxon>
        <taxon>Streptosporangiales</taxon>
        <taxon>Streptosporangiaceae</taxon>
        <taxon>Nonomuraea</taxon>
    </lineage>
</organism>
<reference evidence="3 4" key="1">
    <citation type="submission" date="2024-10" db="EMBL/GenBank/DDBJ databases">
        <authorList>
            <person name="Topkara A.R."/>
            <person name="Saygin H."/>
        </authorList>
    </citation>
    <scope>NUCLEOTIDE SEQUENCE [LARGE SCALE GENOMIC DNA]</scope>
    <source>
        <strain evidence="3 4">M3C6</strain>
    </source>
</reference>
<accession>A0ABW7AV96</accession>
<evidence type="ECO:0000259" key="1">
    <source>
        <dbReference type="Pfam" id="PF01548"/>
    </source>
</evidence>